<accession>A0A6C0CJ92</accession>
<reference evidence="1" key="1">
    <citation type="journal article" date="2020" name="Nature">
        <title>Giant virus diversity and host interactions through global metagenomics.</title>
        <authorList>
            <person name="Schulz F."/>
            <person name="Roux S."/>
            <person name="Paez-Espino D."/>
            <person name="Jungbluth S."/>
            <person name="Walsh D.A."/>
            <person name="Denef V.J."/>
            <person name="McMahon K.D."/>
            <person name="Konstantinidis K.T."/>
            <person name="Eloe-Fadrosh E.A."/>
            <person name="Kyrpides N.C."/>
            <person name="Woyke T."/>
        </authorList>
    </citation>
    <scope>NUCLEOTIDE SEQUENCE</scope>
    <source>
        <strain evidence="1">GVMAG-M-3300021120-1</strain>
    </source>
</reference>
<evidence type="ECO:0000313" key="1">
    <source>
        <dbReference type="EMBL" id="QHT03739.1"/>
    </source>
</evidence>
<dbReference type="EMBL" id="MN739416">
    <property type="protein sequence ID" value="QHT03739.1"/>
    <property type="molecule type" value="Genomic_DNA"/>
</dbReference>
<protein>
    <submittedName>
        <fullName evidence="1">Uncharacterized protein</fullName>
    </submittedName>
</protein>
<name>A0A6C0CJ92_9ZZZZ</name>
<proteinExistence type="predicted"/>
<sequence>MEGQQITSETVKAFCHHADIEELKLLMKILEVDERKYHNMSERSLRLVLLTTVKMIEESGK</sequence>
<dbReference type="AlphaFoldDB" id="A0A6C0CJ92"/>
<organism evidence="1">
    <name type="scientific">viral metagenome</name>
    <dbReference type="NCBI Taxonomy" id="1070528"/>
    <lineage>
        <taxon>unclassified sequences</taxon>
        <taxon>metagenomes</taxon>
        <taxon>organismal metagenomes</taxon>
    </lineage>
</organism>